<dbReference type="Pfam" id="PF07924">
    <property type="entry name" value="NuiA"/>
    <property type="match status" value="1"/>
</dbReference>
<reference evidence="2" key="1">
    <citation type="journal article" date="2019" name="Int. J. Syst. Evol. Microbiol.">
        <title>The Global Catalogue of Microorganisms (GCM) 10K type strain sequencing project: providing services to taxonomists for standard genome sequencing and annotation.</title>
        <authorList>
            <consortium name="The Broad Institute Genomics Platform"/>
            <consortium name="The Broad Institute Genome Sequencing Center for Infectious Disease"/>
            <person name="Wu L."/>
            <person name="Ma J."/>
        </authorList>
    </citation>
    <scope>NUCLEOTIDE SEQUENCE [LARGE SCALE GENOMIC DNA]</scope>
    <source>
        <strain evidence="2">KCTC 42805</strain>
    </source>
</reference>
<sequence>MPNEELPHSDPPSEKVSFSDKLTPLLTDLFYPSESDEPVEAVTCYLKQAEPLTVSQIKDWQMLPPKVYVEERPETEFWAPVITEEEWYGEEEKERTAKFQHLKQLFEKELTARQVFYVGESEIDVYVLGRQADGERVGLKTKIVQT</sequence>
<gene>
    <name evidence="1" type="ORF">ACFSUS_16235</name>
</gene>
<dbReference type="InterPro" id="IPR012489">
    <property type="entry name" value="NucleaseA_inhib-like"/>
</dbReference>
<dbReference type="InterPro" id="IPR036587">
    <property type="entry name" value="NucleaseA_inhib-like_sf"/>
</dbReference>
<dbReference type="SUPFAM" id="SSF82602">
    <property type="entry name" value="Nuclease A inhibitor (NuiA)"/>
    <property type="match status" value="1"/>
</dbReference>
<keyword evidence="2" id="KW-1185">Reference proteome</keyword>
<dbReference type="RefSeq" id="WP_381524359.1">
    <property type="nucleotide sequence ID" value="NZ_JBHULN010000009.1"/>
</dbReference>
<dbReference type="Proteomes" id="UP001597469">
    <property type="component" value="Unassembled WGS sequence"/>
</dbReference>
<proteinExistence type="predicted"/>
<dbReference type="EMBL" id="JBHULN010000009">
    <property type="protein sequence ID" value="MFD2572194.1"/>
    <property type="molecule type" value="Genomic_DNA"/>
</dbReference>
<dbReference type="Gene3D" id="3.40.1460.10">
    <property type="entry name" value="Nuclease A inhibitor-like"/>
    <property type="match status" value="1"/>
</dbReference>
<organism evidence="1 2">
    <name type="scientific">Spirosoma soli</name>
    <dbReference type="NCBI Taxonomy" id="1770529"/>
    <lineage>
        <taxon>Bacteria</taxon>
        <taxon>Pseudomonadati</taxon>
        <taxon>Bacteroidota</taxon>
        <taxon>Cytophagia</taxon>
        <taxon>Cytophagales</taxon>
        <taxon>Cytophagaceae</taxon>
        <taxon>Spirosoma</taxon>
    </lineage>
</organism>
<protein>
    <submittedName>
        <fullName evidence="1">Nuclease A inhibitor family protein</fullName>
    </submittedName>
</protein>
<comment type="caution">
    <text evidence="1">The sequence shown here is derived from an EMBL/GenBank/DDBJ whole genome shotgun (WGS) entry which is preliminary data.</text>
</comment>
<accession>A0ABW5M693</accession>
<name>A0ABW5M693_9BACT</name>
<evidence type="ECO:0000313" key="1">
    <source>
        <dbReference type="EMBL" id="MFD2572194.1"/>
    </source>
</evidence>
<evidence type="ECO:0000313" key="2">
    <source>
        <dbReference type="Proteomes" id="UP001597469"/>
    </source>
</evidence>